<name>A0ABS1KM18_9BACT</name>
<evidence type="ECO:0000313" key="2">
    <source>
        <dbReference type="EMBL" id="MBL0740282.1"/>
    </source>
</evidence>
<evidence type="ECO:0000256" key="1">
    <source>
        <dbReference type="SAM" id="SignalP"/>
    </source>
</evidence>
<comment type="caution">
    <text evidence="2">The sequence shown here is derived from an EMBL/GenBank/DDBJ whole genome shotgun (WGS) entry which is preliminary data.</text>
</comment>
<keyword evidence="1" id="KW-0732">Signal</keyword>
<reference evidence="2 3" key="1">
    <citation type="submission" date="2021-01" db="EMBL/GenBank/DDBJ databases">
        <title>Chryseolinea sp. Jin1 Genome sequencing and assembly.</title>
        <authorList>
            <person name="Kim I."/>
        </authorList>
    </citation>
    <scope>NUCLEOTIDE SEQUENCE [LARGE SCALE GENOMIC DNA]</scope>
    <source>
        <strain evidence="2 3">Jin1</strain>
    </source>
</reference>
<proteinExistence type="predicted"/>
<sequence>MKRLRMLSLSLVAMFAALFVYANVRQLSATEKLKSVHFASFTWGSDVTPVTKLSLHQKINSVPGVTACSISQEGTGAAVIFYPDQVTETQLATLLATTTHLAVSQKELPTSGGCPVHNLDASFHRFISALDIRH</sequence>
<evidence type="ECO:0008006" key="4">
    <source>
        <dbReference type="Google" id="ProtNLM"/>
    </source>
</evidence>
<dbReference type="Proteomes" id="UP000613030">
    <property type="component" value="Unassembled WGS sequence"/>
</dbReference>
<protein>
    <recommendedName>
        <fullName evidence="4">HMA domain-containing protein</fullName>
    </recommendedName>
</protein>
<organism evidence="2 3">
    <name type="scientific">Chryseolinea lacunae</name>
    <dbReference type="NCBI Taxonomy" id="2801331"/>
    <lineage>
        <taxon>Bacteria</taxon>
        <taxon>Pseudomonadati</taxon>
        <taxon>Bacteroidota</taxon>
        <taxon>Cytophagia</taxon>
        <taxon>Cytophagales</taxon>
        <taxon>Fulvivirgaceae</taxon>
        <taxon>Chryseolinea</taxon>
    </lineage>
</organism>
<feature type="chain" id="PRO_5046030723" description="HMA domain-containing protein" evidence="1">
    <location>
        <begin position="23"/>
        <end position="134"/>
    </location>
</feature>
<keyword evidence="3" id="KW-1185">Reference proteome</keyword>
<feature type="signal peptide" evidence="1">
    <location>
        <begin position="1"/>
        <end position="22"/>
    </location>
</feature>
<accession>A0ABS1KM18</accession>
<dbReference type="EMBL" id="JAERRB010000001">
    <property type="protein sequence ID" value="MBL0740282.1"/>
    <property type="molecule type" value="Genomic_DNA"/>
</dbReference>
<evidence type="ECO:0000313" key="3">
    <source>
        <dbReference type="Proteomes" id="UP000613030"/>
    </source>
</evidence>
<gene>
    <name evidence="2" type="ORF">JI741_03595</name>
</gene>
<dbReference type="RefSeq" id="WP_202007447.1">
    <property type="nucleotide sequence ID" value="NZ_JAERRB010000001.1"/>
</dbReference>